<evidence type="ECO:0000313" key="1">
    <source>
        <dbReference type="EMBL" id="TQE92566.1"/>
    </source>
</evidence>
<dbReference type="Proteomes" id="UP000315400">
    <property type="component" value="Unassembled WGS sequence"/>
</dbReference>
<dbReference type="EMBL" id="VIFK01000646">
    <property type="protein sequence ID" value="TQE92566.1"/>
    <property type="molecule type" value="Genomic_DNA"/>
</dbReference>
<organism evidence="1 2">
    <name type="scientific">Spiribacter salinus</name>
    <dbReference type="NCBI Taxonomy" id="1335746"/>
    <lineage>
        <taxon>Bacteria</taxon>
        <taxon>Pseudomonadati</taxon>
        <taxon>Pseudomonadota</taxon>
        <taxon>Gammaproteobacteria</taxon>
        <taxon>Chromatiales</taxon>
        <taxon>Ectothiorhodospiraceae</taxon>
        <taxon>Spiribacter</taxon>
    </lineage>
</organism>
<proteinExistence type="predicted"/>
<sequence>MEITEADFERALTWLLEIEVYMPEVFKAMSAGGPGRIIEEAWHYIFTTYSKEQKPVNEHRLMQWLGERVPVHQVMQTIELMEKSKLIEQQLTPAGKAYKPRGKKPNV</sequence>
<gene>
    <name evidence="1" type="ORF">FKY71_19800</name>
</gene>
<name>A0A540V737_9GAMM</name>
<dbReference type="AlphaFoldDB" id="A0A540V737"/>
<accession>A0A540V737</accession>
<evidence type="ECO:0000313" key="2">
    <source>
        <dbReference type="Proteomes" id="UP000315400"/>
    </source>
</evidence>
<reference evidence="1 2" key="1">
    <citation type="submission" date="2019-06" db="EMBL/GenBank/DDBJ databases">
        <title>Metagenome assembled Genome of Spiribacter salinus SL48-SHIP from the microbial mat of Salt Lake 48 (Novosibirsk region, Russia).</title>
        <authorList>
            <person name="Shipova A."/>
            <person name="Rozanov A.S."/>
            <person name="Bryanskaya A.V."/>
            <person name="Peltek S.E."/>
        </authorList>
    </citation>
    <scope>NUCLEOTIDE SEQUENCE [LARGE SCALE GENOMIC DNA]</scope>
    <source>
        <strain evidence="1">SL48-SHIP-2</strain>
    </source>
</reference>
<protein>
    <submittedName>
        <fullName evidence="1">Uncharacterized protein</fullName>
    </submittedName>
</protein>
<comment type="caution">
    <text evidence="1">The sequence shown here is derived from an EMBL/GenBank/DDBJ whole genome shotgun (WGS) entry which is preliminary data.</text>
</comment>